<dbReference type="Gene3D" id="3.30.470.30">
    <property type="entry name" value="DNA ligase/mRNA capping enzyme"/>
    <property type="match status" value="1"/>
</dbReference>
<dbReference type="WBParaSite" id="PEQ_0000494801-mRNA-1">
    <property type="protein sequence ID" value="PEQ_0000494801-mRNA-1"/>
    <property type="gene ID" value="PEQ_0000494801"/>
</dbReference>
<dbReference type="InterPro" id="IPR012310">
    <property type="entry name" value="DNA_ligase_ATP-dep_cent"/>
</dbReference>
<dbReference type="PANTHER" id="PTHR45674:SF4">
    <property type="entry name" value="DNA LIGASE 1"/>
    <property type="match status" value="1"/>
</dbReference>
<comment type="similarity">
    <text evidence="1">Belongs to the ATP-dependent DNA ligase family.</text>
</comment>
<dbReference type="PANTHER" id="PTHR45674">
    <property type="entry name" value="DNA LIGASE 1/3 FAMILY MEMBER"/>
    <property type="match status" value="1"/>
</dbReference>
<dbReference type="InterPro" id="IPR016059">
    <property type="entry name" value="DNA_ligase_ATP-dep_CS"/>
</dbReference>
<evidence type="ECO:0000256" key="2">
    <source>
        <dbReference type="ARBA" id="ARBA00022598"/>
    </source>
</evidence>
<dbReference type="GO" id="GO:0006281">
    <property type="term" value="P:DNA repair"/>
    <property type="evidence" value="ECO:0007669"/>
    <property type="project" value="InterPro"/>
</dbReference>
<name>A0A914REM5_PAREQ</name>
<dbReference type="InterPro" id="IPR050191">
    <property type="entry name" value="ATP-dep_DNA_ligase"/>
</dbReference>
<feature type="domain" description="ATP-dependent DNA ligase family profile" evidence="3">
    <location>
        <begin position="88"/>
        <end position="186"/>
    </location>
</feature>
<dbReference type="GO" id="GO:0005524">
    <property type="term" value="F:ATP binding"/>
    <property type="evidence" value="ECO:0007669"/>
    <property type="project" value="InterPro"/>
</dbReference>
<reference evidence="5" key="1">
    <citation type="submission" date="2022-11" db="UniProtKB">
        <authorList>
            <consortium name="WormBaseParasite"/>
        </authorList>
    </citation>
    <scope>IDENTIFICATION</scope>
</reference>
<dbReference type="Pfam" id="PF01068">
    <property type="entry name" value="DNA_ligase_A_M"/>
    <property type="match status" value="1"/>
</dbReference>
<dbReference type="SUPFAM" id="SSF56091">
    <property type="entry name" value="DNA ligase/mRNA capping enzyme, catalytic domain"/>
    <property type="match status" value="1"/>
</dbReference>
<keyword evidence="4" id="KW-1185">Reference proteome</keyword>
<dbReference type="GO" id="GO:0006310">
    <property type="term" value="P:DNA recombination"/>
    <property type="evidence" value="ECO:0007669"/>
    <property type="project" value="InterPro"/>
</dbReference>
<dbReference type="CDD" id="cd07900">
    <property type="entry name" value="Adenylation_DNA_ligase_I_Euk"/>
    <property type="match status" value="1"/>
</dbReference>
<dbReference type="AlphaFoldDB" id="A0A914REM5"/>
<evidence type="ECO:0000313" key="4">
    <source>
        <dbReference type="Proteomes" id="UP000887564"/>
    </source>
</evidence>
<dbReference type="GO" id="GO:1903461">
    <property type="term" value="P:Okazaki fragment processing involved in mitotic DNA replication"/>
    <property type="evidence" value="ECO:0007669"/>
    <property type="project" value="TreeGrafter"/>
</dbReference>
<evidence type="ECO:0000259" key="3">
    <source>
        <dbReference type="PROSITE" id="PS50160"/>
    </source>
</evidence>
<keyword evidence="2" id="KW-0436">Ligase</keyword>
<accession>A0A914REM5</accession>
<dbReference type="GO" id="GO:0003910">
    <property type="term" value="F:DNA ligase (ATP) activity"/>
    <property type="evidence" value="ECO:0007669"/>
    <property type="project" value="InterPro"/>
</dbReference>
<dbReference type="GO" id="GO:0005739">
    <property type="term" value="C:mitochondrion"/>
    <property type="evidence" value="ECO:0007669"/>
    <property type="project" value="TreeGrafter"/>
</dbReference>
<evidence type="ECO:0000256" key="1">
    <source>
        <dbReference type="ARBA" id="ARBA00007572"/>
    </source>
</evidence>
<sequence length="186" mass="21451">MLAFPTKGIGEVMKRFGSAQFACEYKYDGERGQIHFGSFGVKIFSRNQEDNTGKYPDIAARIRECFDDETECFVADSEIVAWDTNASDSEIKVKVCVFMFDLLYWNGESLVRYPFRKRREMLRSHFKEVEGCFCFALSKDTEDTDEISEFLDEAIKGNCEGLMVKTLDTDATYEIAKRSHNWLKVS</sequence>
<dbReference type="PROSITE" id="PS50160">
    <property type="entry name" value="DNA_LIGASE_A3"/>
    <property type="match status" value="1"/>
</dbReference>
<dbReference type="PROSITE" id="PS00697">
    <property type="entry name" value="DNA_LIGASE_A1"/>
    <property type="match status" value="1"/>
</dbReference>
<dbReference type="Proteomes" id="UP000887564">
    <property type="component" value="Unplaced"/>
</dbReference>
<organism evidence="4 5">
    <name type="scientific">Parascaris equorum</name>
    <name type="common">Equine roundworm</name>
    <dbReference type="NCBI Taxonomy" id="6256"/>
    <lineage>
        <taxon>Eukaryota</taxon>
        <taxon>Metazoa</taxon>
        <taxon>Ecdysozoa</taxon>
        <taxon>Nematoda</taxon>
        <taxon>Chromadorea</taxon>
        <taxon>Rhabditida</taxon>
        <taxon>Spirurina</taxon>
        <taxon>Ascaridomorpha</taxon>
        <taxon>Ascaridoidea</taxon>
        <taxon>Ascarididae</taxon>
        <taxon>Parascaris</taxon>
    </lineage>
</organism>
<dbReference type="Gene3D" id="3.30.1490.70">
    <property type="match status" value="1"/>
</dbReference>
<evidence type="ECO:0000313" key="5">
    <source>
        <dbReference type="WBParaSite" id="PEQ_0000494801-mRNA-1"/>
    </source>
</evidence>
<protein>
    <submittedName>
        <fullName evidence="5">ATP-dependent DNA ligase family profile domain-containing protein</fullName>
    </submittedName>
</protein>
<dbReference type="GO" id="GO:0005634">
    <property type="term" value="C:nucleus"/>
    <property type="evidence" value="ECO:0007669"/>
    <property type="project" value="TreeGrafter"/>
</dbReference>
<proteinExistence type="inferred from homology"/>